<keyword evidence="3" id="KW-1185">Reference proteome</keyword>
<dbReference type="GO" id="GO:0003676">
    <property type="term" value="F:nucleic acid binding"/>
    <property type="evidence" value="ECO:0007669"/>
    <property type="project" value="InterPro"/>
</dbReference>
<dbReference type="PANTHER" id="PTHR47331:SF1">
    <property type="entry name" value="GAG-LIKE PROTEIN"/>
    <property type="match status" value="1"/>
</dbReference>
<protein>
    <recommendedName>
        <fullName evidence="1">Integrase catalytic domain-containing protein</fullName>
    </recommendedName>
</protein>
<evidence type="ECO:0000313" key="2">
    <source>
        <dbReference type="EMBL" id="CAK1596633.1"/>
    </source>
</evidence>
<reference evidence="2 3" key="1">
    <citation type="submission" date="2023-11" db="EMBL/GenBank/DDBJ databases">
        <authorList>
            <person name="Hedman E."/>
            <person name="Englund M."/>
            <person name="Stromberg M."/>
            <person name="Nyberg Akerstrom W."/>
            <person name="Nylinder S."/>
            <person name="Jareborg N."/>
            <person name="Kallberg Y."/>
            <person name="Kronander E."/>
        </authorList>
    </citation>
    <scope>NUCLEOTIDE SEQUENCE [LARGE SCALE GENOMIC DNA]</scope>
</reference>
<dbReference type="GO" id="GO:0015074">
    <property type="term" value="P:DNA integration"/>
    <property type="evidence" value="ECO:0007669"/>
    <property type="project" value="InterPro"/>
</dbReference>
<dbReference type="EMBL" id="CAVLGL010000093">
    <property type="protein sequence ID" value="CAK1596633.1"/>
    <property type="molecule type" value="Genomic_DNA"/>
</dbReference>
<dbReference type="InterPro" id="IPR012337">
    <property type="entry name" value="RNaseH-like_sf"/>
</dbReference>
<comment type="caution">
    <text evidence="2">The sequence shown here is derived from an EMBL/GenBank/DDBJ whole genome shotgun (WGS) entry which is preliminary data.</text>
</comment>
<proteinExistence type="predicted"/>
<feature type="domain" description="Integrase catalytic" evidence="1">
    <location>
        <begin position="1"/>
        <end position="131"/>
    </location>
</feature>
<dbReference type="Pfam" id="PF18701">
    <property type="entry name" value="DUF5641"/>
    <property type="match status" value="1"/>
</dbReference>
<gene>
    <name evidence="2" type="ORF">PARMNEM_LOCUS15956</name>
</gene>
<dbReference type="InterPro" id="IPR040676">
    <property type="entry name" value="DUF5641"/>
</dbReference>
<dbReference type="Gene3D" id="3.30.420.10">
    <property type="entry name" value="Ribonuclease H-like superfamily/Ribonuclease H"/>
    <property type="match status" value="1"/>
</dbReference>
<dbReference type="PROSITE" id="PS50994">
    <property type="entry name" value="INTEGRASE"/>
    <property type="match status" value="1"/>
</dbReference>
<evidence type="ECO:0000313" key="3">
    <source>
        <dbReference type="Proteomes" id="UP001314205"/>
    </source>
</evidence>
<name>A0AAV1LMK4_9NEOP</name>
<dbReference type="InterPro" id="IPR001584">
    <property type="entry name" value="Integrase_cat-core"/>
</dbReference>
<dbReference type="PANTHER" id="PTHR47331">
    <property type="entry name" value="PHD-TYPE DOMAIN-CONTAINING PROTEIN"/>
    <property type="match status" value="1"/>
</dbReference>
<organism evidence="2 3">
    <name type="scientific">Parnassius mnemosyne</name>
    <name type="common">clouded apollo</name>
    <dbReference type="NCBI Taxonomy" id="213953"/>
    <lineage>
        <taxon>Eukaryota</taxon>
        <taxon>Metazoa</taxon>
        <taxon>Ecdysozoa</taxon>
        <taxon>Arthropoda</taxon>
        <taxon>Hexapoda</taxon>
        <taxon>Insecta</taxon>
        <taxon>Pterygota</taxon>
        <taxon>Neoptera</taxon>
        <taxon>Endopterygota</taxon>
        <taxon>Lepidoptera</taxon>
        <taxon>Glossata</taxon>
        <taxon>Ditrysia</taxon>
        <taxon>Papilionoidea</taxon>
        <taxon>Papilionidae</taxon>
        <taxon>Parnassiinae</taxon>
        <taxon>Parnassini</taxon>
        <taxon>Parnassius</taxon>
        <taxon>Driopa</taxon>
    </lineage>
</organism>
<dbReference type="InterPro" id="IPR036397">
    <property type="entry name" value="RNaseH_sf"/>
</dbReference>
<sequence length="250" mass="28424">MTLRRFVSRRGRPAEVFCDNGRNFTAASKEIASFLSNHTGTISDFATQEGFKFVFIPSYAPHFGGIWEAGVKSAKFHIKRVMGNSHLTFEELSTLFAQVEAILNSRPLCPLSSSPNDYLCLSPGHFLIGRQLTALPSPNLLNAKENALQRHARLEQIRQHFWQKWQNEYISELQLRTKWKTTKDKLKVGDLVIIKEDSLPPLCWRLGRVARLFPGSDGISRVADISTTRGCIRRPFVRLCPLPNQEDLQD</sequence>
<dbReference type="Proteomes" id="UP001314205">
    <property type="component" value="Unassembled WGS sequence"/>
</dbReference>
<accession>A0AAV1LMK4</accession>
<evidence type="ECO:0000259" key="1">
    <source>
        <dbReference type="PROSITE" id="PS50994"/>
    </source>
</evidence>
<dbReference type="AlphaFoldDB" id="A0AAV1LMK4"/>
<dbReference type="SUPFAM" id="SSF53098">
    <property type="entry name" value="Ribonuclease H-like"/>
    <property type="match status" value="1"/>
</dbReference>